<dbReference type="PROSITE" id="PS50928">
    <property type="entry name" value="ABC_TM1"/>
    <property type="match status" value="1"/>
</dbReference>
<dbReference type="EMBL" id="AJWZ01004045">
    <property type="protein sequence ID" value="EKC66547.1"/>
    <property type="molecule type" value="Genomic_DNA"/>
</dbReference>
<dbReference type="InterPro" id="IPR000515">
    <property type="entry name" value="MetI-like"/>
</dbReference>
<keyword evidence="5 7" id="KW-1133">Transmembrane helix</keyword>
<evidence type="ECO:0000256" key="4">
    <source>
        <dbReference type="ARBA" id="ARBA00022692"/>
    </source>
</evidence>
<dbReference type="GO" id="GO:0055085">
    <property type="term" value="P:transmembrane transport"/>
    <property type="evidence" value="ECO:0007669"/>
    <property type="project" value="InterPro"/>
</dbReference>
<reference evidence="9" key="1">
    <citation type="journal article" date="2013" name="Environ. Microbiol.">
        <title>Microbiota from the distal guts of lean and obese adolescents exhibit partial functional redundancy besides clear differences in community structure.</title>
        <authorList>
            <person name="Ferrer M."/>
            <person name="Ruiz A."/>
            <person name="Lanza F."/>
            <person name="Haange S.B."/>
            <person name="Oberbach A."/>
            <person name="Till H."/>
            <person name="Bargiela R."/>
            <person name="Campoy C."/>
            <person name="Segura M.T."/>
            <person name="Richter M."/>
            <person name="von Bergen M."/>
            <person name="Seifert J."/>
            <person name="Suarez A."/>
        </authorList>
    </citation>
    <scope>NUCLEOTIDE SEQUENCE</scope>
</reference>
<keyword evidence="3" id="KW-1003">Cell membrane</keyword>
<evidence type="ECO:0000256" key="6">
    <source>
        <dbReference type="ARBA" id="ARBA00023136"/>
    </source>
</evidence>
<keyword evidence="4 7" id="KW-0812">Transmembrane</keyword>
<sequence length="142" mass="16210">GYSFWPKEWSLEAYRYMATQGQTIFRAYGISILTTFIGTISGLMLTAMLGYTLSRNELPGRKIINFLVFFTLLFNGGMVPTYLLYVNTLHVKNTIFALLLPNNILVNGFNVLLVRTYFNNNTPKELIESAMVDGAKEFRIFL</sequence>
<dbReference type="PANTHER" id="PTHR43744">
    <property type="entry name" value="ABC TRANSPORTER PERMEASE PROTEIN MG189-RELATED-RELATED"/>
    <property type="match status" value="1"/>
</dbReference>
<feature type="domain" description="ABC transmembrane type-1" evidence="8">
    <location>
        <begin position="28"/>
        <end position="142"/>
    </location>
</feature>
<evidence type="ECO:0000313" key="9">
    <source>
        <dbReference type="EMBL" id="EKC66547.1"/>
    </source>
</evidence>
<comment type="caution">
    <text evidence="9">The sequence shown here is derived from an EMBL/GenBank/DDBJ whole genome shotgun (WGS) entry which is preliminary data.</text>
</comment>
<dbReference type="SUPFAM" id="SSF161098">
    <property type="entry name" value="MetI-like"/>
    <property type="match status" value="1"/>
</dbReference>
<keyword evidence="6 7" id="KW-0472">Membrane</keyword>
<feature type="transmembrane region" description="Helical" evidence="7">
    <location>
        <begin position="27"/>
        <end position="51"/>
    </location>
</feature>
<evidence type="ECO:0000256" key="5">
    <source>
        <dbReference type="ARBA" id="ARBA00022989"/>
    </source>
</evidence>
<dbReference type="Gene3D" id="1.10.3720.10">
    <property type="entry name" value="MetI-like"/>
    <property type="match status" value="1"/>
</dbReference>
<gene>
    <name evidence="9" type="ORF">OBE_05887</name>
</gene>
<keyword evidence="2" id="KW-0813">Transport</keyword>
<dbReference type="InterPro" id="IPR035906">
    <property type="entry name" value="MetI-like_sf"/>
</dbReference>
<evidence type="ECO:0000256" key="1">
    <source>
        <dbReference type="ARBA" id="ARBA00004651"/>
    </source>
</evidence>
<proteinExistence type="predicted"/>
<dbReference type="GO" id="GO:0005886">
    <property type="term" value="C:plasma membrane"/>
    <property type="evidence" value="ECO:0007669"/>
    <property type="project" value="UniProtKB-SubCell"/>
</dbReference>
<name>K1T111_9ZZZZ</name>
<feature type="non-terminal residue" evidence="9">
    <location>
        <position position="1"/>
    </location>
</feature>
<evidence type="ECO:0000256" key="7">
    <source>
        <dbReference type="SAM" id="Phobius"/>
    </source>
</evidence>
<feature type="transmembrane region" description="Helical" evidence="7">
    <location>
        <begin position="63"/>
        <end position="83"/>
    </location>
</feature>
<organism evidence="9">
    <name type="scientific">human gut metagenome</name>
    <dbReference type="NCBI Taxonomy" id="408170"/>
    <lineage>
        <taxon>unclassified sequences</taxon>
        <taxon>metagenomes</taxon>
        <taxon>organismal metagenomes</taxon>
    </lineage>
</organism>
<evidence type="ECO:0000259" key="8">
    <source>
        <dbReference type="PROSITE" id="PS50928"/>
    </source>
</evidence>
<dbReference type="PANTHER" id="PTHR43744:SF9">
    <property type="entry name" value="POLYGALACTURONAN_RHAMNOGALACTURONAN TRANSPORT SYSTEM PERMEASE PROTEIN YTCP"/>
    <property type="match status" value="1"/>
</dbReference>
<protein>
    <submittedName>
        <fullName evidence="9">Binding-protein-dependent transport system inner membrane component</fullName>
    </submittedName>
</protein>
<dbReference type="AlphaFoldDB" id="K1T111"/>
<evidence type="ECO:0000256" key="3">
    <source>
        <dbReference type="ARBA" id="ARBA00022475"/>
    </source>
</evidence>
<comment type="subcellular location">
    <subcellularLocation>
        <location evidence="1">Cell membrane</location>
        <topology evidence="1">Multi-pass membrane protein</topology>
    </subcellularLocation>
</comment>
<evidence type="ECO:0000256" key="2">
    <source>
        <dbReference type="ARBA" id="ARBA00022448"/>
    </source>
</evidence>
<accession>K1T111</accession>
<feature type="transmembrane region" description="Helical" evidence="7">
    <location>
        <begin position="95"/>
        <end position="114"/>
    </location>
</feature>